<feature type="transmembrane region" description="Helical" evidence="8">
    <location>
        <begin position="43"/>
        <end position="63"/>
    </location>
</feature>
<feature type="transmembrane region" description="Helical" evidence="8">
    <location>
        <begin position="185"/>
        <end position="202"/>
    </location>
</feature>
<dbReference type="GO" id="GO:0005886">
    <property type="term" value="C:plasma membrane"/>
    <property type="evidence" value="ECO:0007669"/>
    <property type="project" value="TreeGrafter"/>
</dbReference>
<keyword evidence="4 8" id="KW-0812">Transmembrane</keyword>
<evidence type="ECO:0000313" key="9">
    <source>
        <dbReference type="EMBL" id="SDN17264.1"/>
    </source>
</evidence>
<feature type="transmembrane region" description="Helical" evidence="8">
    <location>
        <begin position="436"/>
        <end position="455"/>
    </location>
</feature>
<dbReference type="AlphaFoldDB" id="A0A1G9Z7G5"/>
<gene>
    <name evidence="9" type="ORF">SAMN05660299_02255</name>
</gene>
<sequence>MNSSAIIVGVYICVIFLISGYAKRRAAGKAENYILAGRKLTTPLIMVSIVGLAVGGASTIGVAEQAYKAGISAGWYTSAWGIGAIVMGLTVAKKYRRLNITTIPEMLERYYDTKGMTAGIFCQILVQLVIMSMQYVAGGTILSALMPEIFTPFTGMLMSAIVFIGVTLIGGMWSASISNLLNVTLKYAGIIMAAFIAVHLAGGMEQIQMQLPEVHGLDFVAGVGPMTIITWIVVLITVNISLQSIIQISLGAKSVHTARKGFIIGGLIMLPIGFVSALLGVIAAEMYPNISATLALPKMIMSLNPWLAGITLAALWAADVSCACNLLLSSATLYSHDIHKRFINKNMSEKSYMRVTRASVFFLGLLTLGFAITISGIISTLMAGLSLMAAFSVIVLMTLYAPKLCSRESAFYTIIASIIVLICWMMIPSVRILPHVIYMEWIVCGCVFLGTSALARNPIKEDENLRFAKEEVVDTVPASH</sequence>
<dbReference type="PROSITE" id="PS50283">
    <property type="entry name" value="NA_SOLUT_SYMP_3"/>
    <property type="match status" value="1"/>
</dbReference>
<keyword evidence="3" id="KW-0813">Transport</keyword>
<dbReference type="Gene3D" id="1.20.1730.10">
    <property type="entry name" value="Sodium/glucose cotransporter"/>
    <property type="match status" value="1"/>
</dbReference>
<dbReference type="GO" id="GO:0022857">
    <property type="term" value="F:transmembrane transporter activity"/>
    <property type="evidence" value="ECO:0007669"/>
    <property type="project" value="InterPro"/>
</dbReference>
<reference evidence="9 10" key="1">
    <citation type="submission" date="2016-10" db="EMBL/GenBank/DDBJ databases">
        <authorList>
            <person name="de Groot N.N."/>
        </authorList>
    </citation>
    <scope>NUCLEOTIDE SEQUENCE [LARGE SCALE GENOMIC DNA]</scope>
    <source>
        <strain evidence="9 10">DSM 16981</strain>
    </source>
</reference>
<evidence type="ECO:0000256" key="1">
    <source>
        <dbReference type="ARBA" id="ARBA00004141"/>
    </source>
</evidence>
<dbReference type="RefSeq" id="WP_091651966.1">
    <property type="nucleotide sequence ID" value="NZ_FNHQ01000028.1"/>
</dbReference>
<evidence type="ECO:0000256" key="2">
    <source>
        <dbReference type="ARBA" id="ARBA00006434"/>
    </source>
</evidence>
<keyword evidence="10" id="KW-1185">Reference proteome</keyword>
<feature type="transmembrane region" description="Helical" evidence="8">
    <location>
        <begin position="6"/>
        <end position="22"/>
    </location>
</feature>
<evidence type="ECO:0000256" key="6">
    <source>
        <dbReference type="ARBA" id="ARBA00023136"/>
    </source>
</evidence>
<keyword evidence="6 8" id="KW-0472">Membrane</keyword>
<feature type="transmembrane region" description="Helical" evidence="8">
    <location>
        <begin position="384"/>
        <end position="402"/>
    </location>
</feature>
<evidence type="ECO:0000256" key="5">
    <source>
        <dbReference type="ARBA" id="ARBA00022989"/>
    </source>
</evidence>
<accession>A0A1G9Z7G5</accession>
<comment type="subcellular location">
    <subcellularLocation>
        <location evidence="1">Membrane</location>
        <topology evidence="1">Multi-pass membrane protein</topology>
    </subcellularLocation>
</comment>
<dbReference type="PANTHER" id="PTHR48086">
    <property type="entry name" value="SODIUM/PROLINE SYMPORTER-RELATED"/>
    <property type="match status" value="1"/>
</dbReference>
<name>A0A1G9Z7G5_9FIRM</name>
<proteinExistence type="inferred from homology"/>
<dbReference type="EMBL" id="FNHQ01000028">
    <property type="protein sequence ID" value="SDN17264.1"/>
    <property type="molecule type" value="Genomic_DNA"/>
</dbReference>
<protein>
    <submittedName>
        <fullName evidence="9">Solute:Na+ symporter, SSS family</fullName>
    </submittedName>
</protein>
<dbReference type="PANTHER" id="PTHR48086:SF7">
    <property type="entry name" value="SODIUM-SOLUTE SYMPORTER-RELATED"/>
    <property type="match status" value="1"/>
</dbReference>
<dbReference type="InterPro" id="IPR001734">
    <property type="entry name" value="Na/solute_symporter"/>
</dbReference>
<evidence type="ECO:0000256" key="3">
    <source>
        <dbReference type="ARBA" id="ARBA00022448"/>
    </source>
</evidence>
<dbReference type="Proteomes" id="UP000199309">
    <property type="component" value="Unassembled WGS sequence"/>
</dbReference>
<feature type="transmembrane region" description="Helical" evidence="8">
    <location>
        <begin position="149"/>
        <end position="173"/>
    </location>
</feature>
<keyword evidence="5 8" id="KW-1133">Transmembrane helix</keyword>
<dbReference type="Pfam" id="PF00474">
    <property type="entry name" value="SSF"/>
    <property type="match status" value="1"/>
</dbReference>
<dbReference type="STRING" id="349095.SAMN05660299_02255"/>
<feature type="transmembrane region" description="Helical" evidence="8">
    <location>
        <begin position="222"/>
        <end position="242"/>
    </location>
</feature>
<dbReference type="OrthoDB" id="1263at2"/>
<feature type="transmembrane region" description="Helical" evidence="8">
    <location>
        <begin position="262"/>
        <end position="286"/>
    </location>
</feature>
<dbReference type="InterPro" id="IPR038377">
    <property type="entry name" value="Na/Glc_symporter_sf"/>
</dbReference>
<organism evidence="9 10">
    <name type="scientific">Megasphaera paucivorans</name>
    <dbReference type="NCBI Taxonomy" id="349095"/>
    <lineage>
        <taxon>Bacteria</taxon>
        <taxon>Bacillati</taxon>
        <taxon>Bacillota</taxon>
        <taxon>Negativicutes</taxon>
        <taxon>Veillonellales</taxon>
        <taxon>Veillonellaceae</taxon>
        <taxon>Megasphaera</taxon>
    </lineage>
</organism>
<dbReference type="InterPro" id="IPR050277">
    <property type="entry name" value="Sodium:Solute_Symporter"/>
</dbReference>
<feature type="transmembrane region" description="Helical" evidence="8">
    <location>
        <begin position="75"/>
        <end position="95"/>
    </location>
</feature>
<evidence type="ECO:0000256" key="4">
    <source>
        <dbReference type="ARBA" id="ARBA00022692"/>
    </source>
</evidence>
<feature type="transmembrane region" description="Helical" evidence="8">
    <location>
        <begin position="355"/>
        <end position="378"/>
    </location>
</feature>
<feature type="transmembrane region" description="Helical" evidence="8">
    <location>
        <begin position="409"/>
        <end position="430"/>
    </location>
</feature>
<dbReference type="CDD" id="cd10322">
    <property type="entry name" value="SLC5sbd"/>
    <property type="match status" value="1"/>
</dbReference>
<feature type="transmembrane region" description="Helical" evidence="8">
    <location>
        <begin position="306"/>
        <end position="334"/>
    </location>
</feature>
<evidence type="ECO:0000256" key="7">
    <source>
        <dbReference type="RuleBase" id="RU362091"/>
    </source>
</evidence>
<evidence type="ECO:0000256" key="8">
    <source>
        <dbReference type="SAM" id="Phobius"/>
    </source>
</evidence>
<feature type="transmembrane region" description="Helical" evidence="8">
    <location>
        <begin position="116"/>
        <end position="137"/>
    </location>
</feature>
<evidence type="ECO:0000313" key="10">
    <source>
        <dbReference type="Proteomes" id="UP000199309"/>
    </source>
</evidence>
<comment type="similarity">
    <text evidence="2 7">Belongs to the sodium:solute symporter (SSF) (TC 2.A.21) family.</text>
</comment>